<evidence type="ECO:0000256" key="6">
    <source>
        <dbReference type="SAM" id="MobiDB-lite"/>
    </source>
</evidence>
<comment type="subcellular location">
    <subcellularLocation>
        <location evidence="1">Cell membrane</location>
        <topology evidence="1">Single-pass membrane protein</topology>
    </subcellularLocation>
</comment>
<feature type="transmembrane region" description="Helical" evidence="7">
    <location>
        <begin position="76"/>
        <end position="99"/>
    </location>
</feature>
<keyword evidence="2" id="KW-1003">Cell membrane</keyword>
<evidence type="ECO:0000313" key="9">
    <source>
        <dbReference type="EMBL" id="MDH8679352.1"/>
    </source>
</evidence>
<keyword evidence="3 7" id="KW-0812">Transmembrane</keyword>
<dbReference type="EMBL" id="JARYZI010000011">
    <property type="protein sequence ID" value="MDH8679352.1"/>
    <property type="molecule type" value="Genomic_DNA"/>
</dbReference>
<evidence type="ECO:0000256" key="4">
    <source>
        <dbReference type="ARBA" id="ARBA00022989"/>
    </source>
</evidence>
<evidence type="ECO:0000256" key="7">
    <source>
        <dbReference type="SAM" id="Phobius"/>
    </source>
</evidence>
<dbReference type="InterPro" id="IPR024449">
    <property type="entry name" value="Anti-sigma_RsgI_N"/>
</dbReference>
<proteinExistence type="predicted"/>
<evidence type="ECO:0000256" key="3">
    <source>
        <dbReference type="ARBA" id="ARBA00022692"/>
    </source>
</evidence>
<organism evidence="9 10">
    <name type="scientific">Fusibacter bizertensis</name>
    <dbReference type="NCBI Taxonomy" id="1488331"/>
    <lineage>
        <taxon>Bacteria</taxon>
        <taxon>Bacillati</taxon>
        <taxon>Bacillota</taxon>
        <taxon>Clostridia</taxon>
        <taxon>Eubacteriales</taxon>
        <taxon>Eubacteriales Family XII. Incertae Sedis</taxon>
        <taxon>Fusibacter</taxon>
    </lineage>
</organism>
<evidence type="ECO:0000256" key="5">
    <source>
        <dbReference type="ARBA" id="ARBA00023136"/>
    </source>
</evidence>
<dbReference type="RefSeq" id="WP_281095248.1">
    <property type="nucleotide sequence ID" value="NZ_JARYZI010000011.1"/>
</dbReference>
<accession>A0ABT6NG33</accession>
<evidence type="ECO:0000259" key="8">
    <source>
        <dbReference type="PROSITE" id="PS51849"/>
    </source>
</evidence>
<feature type="compositionally biased region" description="Basic and acidic residues" evidence="6">
    <location>
        <begin position="319"/>
        <end position="328"/>
    </location>
</feature>
<name>A0ABT6NG33_9FIRM</name>
<sequence length="368" mass="42216">MNNINDHLYRCIILECHDQYLHVLTDQGEHLRIKNLANHHIGDKIYVLDEDIIRDTVDSNENKAIKIIDFIKPLSAIAAILLIVFFINFTMSNITYAVISLDINPSIELELNKSGEVIHAKGFNTEAIELLSNLQLKGFSYEKAIDAILNQAMLLGYTIDQHSVLIAVAPIKAQIEGLISDIENHLVIYTEQLGAEVKIGDQNSYTNEKNHDISLGRNLLSNENPNIDENDMKNMKIRDIFEYIEKDQHQKNEEETKEHLDSEDGKELEHEDDNSSEIDKINEEDKHEEDKHEVEKKDVQNDDQSKDSDDHEGSEDYSETEHDKDKVDTTTITTHQENTTVEESHHSDDGDHHETESEKDHENESNDD</sequence>
<dbReference type="InterPro" id="IPR055431">
    <property type="entry name" value="RsgI_M"/>
</dbReference>
<feature type="compositionally biased region" description="Basic and acidic residues" evidence="6">
    <location>
        <begin position="277"/>
        <end position="311"/>
    </location>
</feature>
<dbReference type="Pfam" id="PF23750">
    <property type="entry name" value="RsgI_M"/>
    <property type="match status" value="1"/>
</dbReference>
<keyword evidence="5 7" id="KW-0472">Membrane</keyword>
<comment type="caution">
    <text evidence="9">The sequence shown here is derived from an EMBL/GenBank/DDBJ whole genome shotgun (WGS) entry which is preliminary data.</text>
</comment>
<keyword evidence="4 7" id="KW-1133">Transmembrane helix</keyword>
<gene>
    <name evidence="9" type="ORF">QE109_14435</name>
</gene>
<feature type="compositionally biased region" description="Basic and acidic residues" evidence="6">
    <location>
        <begin position="342"/>
        <end position="368"/>
    </location>
</feature>
<protein>
    <submittedName>
        <fullName evidence="9">Anti-sigma factor domain-containing protein</fullName>
    </submittedName>
</protein>
<reference evidence="9 10" key="1">
    <citation type="submission" date="2023-04" db="EMBL/GenBank/DDBJ databases">
        <title>Fusibacter bizertensis strain WBS, isolated from littoral bottom sediments of the Arctic seas - biochemical and genomic analysis.</title>
        <authorList>
            <person name="Brioukhanov A.L."/>
        </authorList>
    </citation>
    <scope>NUCLEOTIDE SEQUENCE [LARGE SCALE GENOMIC DNA]</scope>
    <source>
        <strain evidence="9 10">WBS</strain>
    </source>
</reference>
<evidence type="ECO:0000313" key="10">
    <source>
        <dbReference type="Proteomes" id="UP001158045"/>
    </source>
</evidence>
<feature type="region of interest" description="Disordered" evidence="6">
    <location>
        <begin position="246"/>
        <end position="368"/>
    </location>
</feature>
<dbReference type="PROSITE" id="PS51849">
    <property type="entry name" value="RSGI_N"/>
    <property type="match status" value="1"/>
</dbReference>
<evidence type="ECO:0000256" key="2">
    <source>
        <dbReference type="ARBA" id="ARBA00022475"/>
    </source>
</evidence>
<feature type="compositionally biased region" description="Low complexity" evidence="6">
    <location>
        <begin position="329"/>
        <end position="339"/>
    </location>
</feature>
<dbReference type="Proteomes" id="UP001158045">
    <property type="component" value="Unassembled WGS sequence"/>
</dbReference>
<keyword evidence="10" id="KW-1185">Reference proteome</keyword>
<feature type="compositionally biased region" description="Basic and acidic residues" evidence="6">
    <location>
        <begin position="246"/>
        <end position="269"/>
    </location>
</feature>
<feature type="domain" description="RsgI N-terminal anti-sigma" evidence="8">
    <location>
        <begin position="9"/>
        <end position="56"/>
    </location>
</feature>
<evidence type="ECO:0000256" key="1">
    <source>
        <dbReference type="ARBA" id="ARBA00004162"/>
    </source>
</evidence>